<dbReference type="PROSITE" id="PS51318">
    <property type="entry name" value="TAT"/>
    <property type="match status" value="1"/>
</dbReference>
<dbReference type="AlphaFoldDB" id="A0A518F068"/>
<evidence type="ECO:0000313" key="1">
    <source>
        <dbReference type="EMBL" id="QDV09733.1"/>
    </source>
</evidence>
<sequence>MSTNRRTFLRRGAVGLGAIALASLERASGVQGVAGAGLPGRTHHAAKAKRVIYLFQSGAPSQFETLDPKPGLVHRFGEELPDSIRQGQRLTTMTSGQTGFPIAPSKFGAAPAPSTGALMGDLMPHTRAIADRLCIVRSMVTEAINHDPAITFAQTGSQLAGRPSMGAWLSYGLGSMNRDLPTFVVMVSSSAAKQPLYERLWGSGFLPTVHQGVKLRSGADPVLYLGDAPGISRGRRRGMLDDLSKLNGLRRDADPETATRIEQYELAYRMQAAVPDLTDTSSESAATLERYGPDVNIPGSFARNCLLARRMVERDVRFVQLYHMGWDHHGNLPNEIQTCAKDTDQASAALIRDLEERGLLEDTIVIWGGEFGRTVYSQGELTKENYGRDHHPRCFSIWVAGGGFRPGTVWGETDDFSYNVVRDPVHTHDLHATLLHQLGFDHERLTYRSQGRDFRLTDVHGEVVKGLLA</sequence>
<proteinExistence type="predicted"/>
<gene>
    <name evidence="1" type="ORF">Poly30_52920</name>
</gene>
<dbReference type="PANTHER" id="PTHR43737:SF1">
    <property type="entry name" value="DUF1501 DOMAIN-CONTAINING PROTEIN"/>
    <property type="match status" value="1"/>
</dbReference>
<dbReference type="InterPro" id="IPR017850">
    <property type="entry name" value="Alkaline_phosphatase_core_sf"/>
</dbReference>
<reference evidence="1 2" key="1">
    <citation type="submission" date="2019-02" db="EMBL/GenBank/DDBJ databases">
        <title>Deep-cultivation of Planctomycetes and their phenomic and genomic characterization uncovers novel biology.</title>
        <authorList>
            <person name="Wiegand S."/>
            <person name="Jogler M."/>
            <person name="Boedeker C."/>
            <person name="Pinto D."/>
            <person name="Vollmers J."/>
            <person name="Rivas-Marin E."/>
            <person name="Kohn T."/>
            <person name="Peeters S.H."/>
            <person name="Heuer A."/>
            <person name="Rast P."/>
            <person name="Oberbeckmann S."/>
            <person name="Bunk B."/>
            <person name="Jeske O."/>
            <person name="Meyerdierks A."/>
            <person name="Storesund J.E."/>
            <person name="Kallscheuer N."/>
            <person name="Luecker S."/>
            <person name="Lage O.M."/>
            <person name="Pohl T."/>
            <person name="Merkel B.J."/>
            <person name="Hornburger P."/>
            <person name="Mueller R.-W."/>
            <person name="Bruemmer F."/>
            <person name="Labrenz M."/>
            <person name="Spormann A.M."/>
            <person name="Op den Camp H."/>
            <person name="Overmann J."/>
            <person name="Amann R."/>
            <person name="Jetten M.S.M."/>
            <person name="Mascher T."/>
            <person name="Medema M.H."/>
            <person name="Devos D.P."/>
            <person name="Kaster A.-K."/>
            <person name="Ovreas L."/>
            <person name="Rohde M."/>
            <person name="Galperin M.Y."/>
            <person name="Jogler C."/>
        </authorList>
    </citation>
    <scope>NUCLEOTIDE SEQUENCE [LARGE SCALE GENOMIC DNA]</scope>
    <source>
        <strain evidence="1 2">Poly30</strain>
    </source>
</reference>
<dbReference type="InterPro" id="IPR010869">
    <property type="entry name" value="DUF1501"/>
</dbReference>
<evidence type="ECO:0008006" key="3">
    <source>
        <dbReference type="Google" id="ProtNLM"/>
    </source>
</evidence>
<dbReference type="SUPFAM" id="SSF53649">
    <property type="entry name" value="Alkaline phosphatase-like"/>
    <property type="match status" value="1"/>
</dbReference>
<organism evidence="1 2">
    <name type="scientific">Saltatorellus ferox</name>
    <dbReference type="NCBI Taxonomy" id="2528018"/>
    <lineage>
        <taxon>Bacteria</taxon>
        <taxon>Pseudomonadati</taxon>
        <taxon>Planctomycetota</taxon>
        <taxon>Planctomycetia</taxon>
        <taxon>Planctomycetia incertae sedis</taxon>
        <taxon>Saltatorellus</taxon>
    </lineage>
</organism>
<dbReference type="Pfam" id="PF07394">
    <property type="entry name" value="DUF1501"/>
    <property type="match status" value="1"/>
</dbReference>
<accession>A0A518F068</accession>
<evidence type="ECO:0000313" key="2">
    <source>
        <dbReference type="Proteomes" id="UP000320390"/>
    </source>
</evidence>
<keyword evidence="2" id="KW-1185">Reference proteome</keyword>
<protein>
    <recommendedName>
        <fullName evidence="3">Sulfatase</fullName>
    </recommendedName>
</protein>
<dbReference type="Proteomes" id="UP000320390">
    <property type="component" value="Chromosome"/>
</dbReference>
<name>A0A518F068_9BACT</name>
<dbReference type="Gene3D" id="3.40.720.10">
    <property type="entry name" value="Alkaline Phosphatase, subunit A"/>
    <property type="match status" value="1"/>
</dbReference>
<dbReference type="InterPro" id="IPR006311">
    <property type="entry name" value="TAT_signal"/>
</dbReference>
<dbReference type="PANTHER" id="PTHR43737">
    <property type="entry name" value="BLL7424 PROTEIN"/>
    <property type="match status" value="1"/>
</dbReference>
<dbReference type="OrthoDB" id="127333at2"/>
<dbReference type="EMBL" id="CP036434">
    <property type="protein sequence ID" value="QDV09733.1"/>
    <property type="molecule type" value="Genomic_DNA"/>
</dbReference>
<dbReference type="RefSeq" id="WP_145204605.1">
    <property type="nucleotide sequence ID" value="NZ_CP036434.1"/>
</dbReference>